<dbReference type="InterPro" id="IPR008949">
    <property type="entry name" value="Isoprenoid_synthase_dom_sf"/>
</dbReference>
<dbReference type="RefSeq" id="XP_002140353.1">
    <property type="nucleotide sequence ID" value="XM_002140317.1"/>
</dbReference>
<reference evidence="6" key="1">
    <citation type="submission" date="2008-06" db="EMBL/GenBank/DDBJ databases">
        <authorList>
            <person name="Lorenzi H."/>
            <person name="Inman J."/>
            <person name="Miller J."/>
            <person name="Schobel S."/>
            <person name="Amedeo P."/>
            <person name="Caler E.V."/>
            <person name="da Silva J."/>
        </authorList>
    </citation>
    <scope>NUCLEOTIDE SEQUENCE [LARGE SCALE GENOMIC DNA]</scope>
    <source>
        <strain evidence="6">RN66</strain>
    </source>
</reference>
<dbReference type="PANTHER" id="PTHR11525">
    <property type="entry name" value="FARNESYL-PYROPHOSPHATE SYNTHETASE"/>
    <property type="match status" value="1"/>
</dbReference>
<accession>B6AD00</accession>
<dbReference type="OMA" id="MGWFVEL"/>
<evidence type="ECO:0000313" key="6">
    <source>
        <dbReference type="EMBL" id="EEA06004.1"/>
    </source>
</evidence>
<dbReference type="AlphaFoldDB" id="B6AD00"/>
<dbReference type="STRING" id="441375.B6AD00"/>
<dbReference type="SFLD" id="SFLDS00005">
    <property type="entry name" value="Isoprenoid_Synthase_Type_I"/>
    <property type="match status" value="1"/>
</dbReference>
<dbReference type="Pfam" id="PF00348">
    <property type="entry name" value="polyprenyl_synt"/>
    <property type="match status" value="1"/>
</dbReference>
<evidence type="ECO:0000256" key="5">
    <source>
        <dbReference type="RuleBase" id="RU004466"/>
    </source>
</evidence>
<dbReference type="SUPFAM" id="SSF48576">
    <property type="entry name" value="Terpenoid synthases"/>
    <property type="match status" value="1"/>
</dbReference>
<dbReference type="GO" id="GO:0046872">
    <property type="term" value="F:metal ion binding"/>
    <property type="evidence" value="ECO:0007669"/>
    <property type="project" value="UniProtKB-KW"/>
</dbReference>
<dbReference type="GeneID" id="6995288"/>
<dbReference type="GO" id="GO:0004337">
    <property type="term" value="F:(2E,6E)-farnesyl diphosphate synthase activity"/>
    <property type="evidence" value="ECO:0007669"/>
    <property type="project" value="TreeGrafter"/>
</dbReference>
<dbReference type="GO" id="GO:0005737">
    <property type="term" value="C:cytoplasm"/>
    <property type="evidence" value="ECO:0007669"/>
    <property type="project" value="TreeGrafter"/>
</dbReference>
<dbReference type="InterPro" id="IPR039702">
    <property type="entry name" value="FPS1-like"/>
</dbReference>
<dbReference type="GO" id="GO:0045337">
    <property type="term" value="P:farnesyl diphosphate biosynthetic process"/>
    <property type="evidence" value="ECO:0007669"/>
    <property type="project" value="TreeGrafter"/>
</dbReference>
<dbReference type="Gene3D" id="1.10.600.10">
    <property type="entry name" value="Farnesyl Diphosphate Synthase"/>
    <property type="match status" value="1"/>
</dbReference>
<keyword evidence="2 5" id="KW-0808">Transferase</keyword>
<dbReference type="PROSITE" id="PS00723">
    <property type="entry name" value="POLYPRENYL_SYNTHASE_1"/>
    <property type="match status" value="1"/>
</dbReference>
<organism evidence="6 7">
    <name type="scientific">Cryptosporidium muris (strain RN66)</name>
    <dbReference type="NCBI Taxonomy" id="441375"/>
    <lineage>
        <taxon>Eukaryota</taxon>
        <taxon>Sar</taxon>
        <taxon>Alveolata</taxon>
        <taxon>Apicomplexa</taxon>
        <taxon>Conoidasida</taxon>
        <taxon>Coccidia</taxon>
        <taxon>Eucoccidiorida</taxon>
        <taxon>Eimeriorina</taxon>
        <taxon>Cryptosporidiidae</taxon>
        <taxon>Cryptosporidium</taxon>
    </lineage>
</organism>
<comment type="similarity">
    <text evidence="5">Belongs to the FPP/GGPP synthase family.</text>
</comment>
<dbReference type="GO" id="GO:0004161">
    <property type="term" value="F:dimethylallyltranstransferase activity"/>
    <property type="evidence" value="ECO:0007669"/>
    <property type="project" value="UniProtKB-EC"/>
</dbReference>
<dbReference type="Proteomes" id="UP000001460">
    <property type="component" value="Unassembled WGS sequence"/>
</dbReference>
<keyword evidence="4" id="KW-0460">Magnesium</keyword>
<evidence type="ECO:0000256" key="4">
    <source>
        <dbReference type="ARBA" id="ARBA00022842"/>
    </source>
</evidence>
<sequence>MDFIIEKFLGFYPNISKYALKLFDELPISEFYRRKIVNYYMKCLNYNIEGGKYMRGITLVEVAYKCWNNGDKILWDEVLTAGWCIEILQAFFLVGDDIMDGGEMRRGKVCWYISQGLSMGLNDSFCLYIMSELLMKGALKSYSMDTLARIMDLLHRCIFYTILGQHLDTSPLCLKSTENLDERYFAMIQMKTSYYSIYLPICIGLLLANSTSGIPLEVEHFSRIIGEYLQIENDFLDYFGNNEKTGNDIEQGKLTWLLCKAMQDPLLKDDIVENYGKDAELIKEIYQKLNMESIFEEYKLETKNKVSSILEKLENENLRRALRCIAIRIFSYHDQKCTSL</sequence>
<dbReference type="InterPro" id="IPR033749">
    <property type="entry name" value="Polyprenyl_synt_CS"/>
</dbReference>
<protein>
    <submittedName>
        <fullName evidence="6">Polyprenyl synthetase family protein</fullName>
        <ecNumber evidence="6">2.5.1.1</ecNumber>
    </submittedName>
</protein>
<dbReference type="EMBL" id="DS989728">
    <property type="protein sequence ID" value="EEA06004.1"/>
    <property type="molecule type" value="Genomic_DNA"/>
</dbReference>
<dbReference type="VEuPathDB" id="CryptoDB:CMU_017570"/>
<dbReference type="PANTHER" id="PTHR11525:SF0">
    <property type="entry name" value="FARNESYL PYROPHOSPHATE SYNTHASE"/>
    <property type="match status" value="1"/>
</dbReference>
<evidence type="ECO:0000313" key="7">
    <source>
        <dbReference type="Proteomes" id="UP000001460"/>
    </source>
</evidence>
<keyword evidence="7" id="KW-1185">Reference proteome</keyword>
<proteinExistence type="inferred from homology"/>
<evidence type="ECO:0000256" key="1">
    <source>
        <dbReference type="ARBA" id="ARBA00001946"/>
    </source>
</evidence>
<evidence type="ECO:0000256" key="2">
    <source>
        <dbReference type="ARBA" id="ARBA00022679"/>
    </source>
</evidence>
<dbReference type="OrthoDB" id="10257492at2759"/>
<dbReference type="InterPro" id="IPR000092">
    <property type="entry name" value="Polyprenyl_synt"/>
</dbReference>
<dbReference type="EC" id="2.5.1.1" evidence="6"/>
<gene>
    <name evidence="6" type="ORF">CMU_017570</name>
</gene>
<name>B6AD00_CRYMR</name>
<keyword evidence="3" id="KW-0479">Metal-binding</keyword>
<dbReference type="eggNOG" id="KOG0711">
    <property type="taxonomic scope" value="Eukaryota"/>
</dbReference>
<comment type="cofactor">
    <cofactor evidence="1">
        <name>Mg(2+)</name>
        <dbReference type="ChEBI" id="CHEBI:18420"/>
    </cofactor>
</comment>
<evidence type="ECO:0000256" key="3">
    <source>
        <dbReference type="ARBA" id="ARBA00022723"/>
    </source>
</evidence>